<accession>A0A427XJQ3</accession>
<organism evidence="3 4">
    <name type="scientific">Apiotrichum porosum</name>
    <dbReference type="NCBI Taxonomy" id="105984"/>
    <lineage>
        <taxon>Eukaryota</taxon>
        <taxon>Fungi</taxon>
        <taxon>Dikarya</taxon>
        <taxon>Basidiomycota</taxon>
        <taxon>Agaricomycotina</taxon>
        <taxon>Tremellomycetes</taxon>
        <taxon>Trichosporonales</taxon>
        <taxon>Trichosporonaceae</taxon>
        <taxon>Apiotrichum</taxon>
    </lineage>
</organism>
<keyword evidence="4" id="KW-1185">Reference proteome</keyword>
<dbReference type="GeneID" id="39586540"/>
<evidence type="ECO:0000256" key="1">
    <source>
        <dbReference type="SAM" id="SignalP"/>
    </source>
</evidence>
<dbReference type="Pfam" id="PF21671">
    <property type="entry name" value="CPL1-like"/>
    <property type="match status" value="1"/>
</dbReference>
<feature type="domain" description="Protein CPL1-like" evidence="2">
    <location>
        <begin position="238"/>
        <end position="308"/>
    </location>
</feature>
<evidence type="ECO:0000259" key="2">
    <source>
        <dbReference type="Pfam" id="PF21671"/>
    </source>
</evidence>
<dbReference type="PANTHER" id="PTHR35192">
    <property type="entry name" value="PROTEIN, PUTATIVE-RELATED"/>
    <property type="match status" value="1"/>
</dbReference>
<feature type="signal peptide" evidence="1">
    <location>
        <begin position="1"/>
        <end position="20"/>
    </location>
</feature>
<dbReference type="EMBL" id="RSCE01000011">
    <property type="protein sequence ID" value="RSH79066.1"/>
    <property type="molecule type" value="Genomic_DNA"/>
</dbReference>
<evidence type="ECO:0000313" key="4">
    <source>
        <dbReference type="Proteomes" id="UP000279236"/>
    </source>
</evidence>
<dbReference type="OrthoDB" id="2564135at2759"/>
<dbReference type="InterPro" id="IPR038955">
    <property type="entry name" value="PriA/CPL1_fungi"/>
</dbReference>
<dbReference type="InterPro" id="IPR048661">
    <property type="entry name" value="CPL1-like"/>
</dbReference>
<dbReference type="AlphaFoldDB" id="A0A427XJQ3"/>
<feature type="chain" id="PRO_5019534511" evidence="1">
    <location>
        <begin position="21"/>
        <end position="321"/>
    </location>
</feature>
<dbReference type="RefSeq" id="XP_028474213.1">
    <property type="nucleotide sequence ID" value="XM_028617750.1"/>
</dbReference>
<protein>
    <submittedName>
        <fullName evidence="3">Dihydroxyacetone synthase</fullName>
    </submittedName>
</protein>
<proteinExistence type="predicted"/>
<sequence length="321" mass="34272">MLRRSLTALVALLLAVPATAQLSVIAPAYVGCILPTALPGDVKSVSSATSQALCDTACTTTYQYNYFVSSTSSCYCSNTPPPATALQTASNYLGTCASGQAKAQKLATSYQWTQCGSAINYYQGPLFGKVAASAYECMQWCNNVYHDVTWVFASYYPAGNSSSGASGPWCDCSGSIGIYYATCTSSSVYTYMLERSLTSWVVRRDARLKREQDARSQQLSLGLCPYPLEACIVGNNGYECMDTRAELEACGGCVDGTLTMDTDGSAGSRNASANVGTDCLALPGVDPKRTTCIRGQCTVAGCRAGWRLVDGRCVEYRPRYL</sequence>
<keyword evidence="1" id="KW-0732">Signal</keyword>
<gene>
    <name evidence="3" type="primary">DHA1_2</name>
    <name evidence="3" type="ORF">EHS24_001997</name>
</gene>
<name>A0A427XJQ3_9TREE</name>
<reference evidence="3 4" key="1">
    <citation type="submission" date="2018-11" db="EMBL/GenBank/DDBJ databases">
        <title>Genome sequence of Apiotrichum porosum DSM 27194.</title>
        <authorList>
            <person name="Aliyu H."/>
            <person name="Gorte O."/>
            <person name="Ochsenreither K."/>
        </authorList>
    </citation>
    <scope>NUCLEOTIDE SEQUENCE [LARGE SCALE GENOMIC DNA]</scope>
    <source>
        <strain evidence="3 4">DSM 27194</strain>
    </source>
</reference>
<dbReference type="STRING" id="105984.A0A427XJQ3"/>
<dbReference type="Proteomes" id="UP000279236">
    <property type="component" value="Unassembled WGS sequence"/>
</dbReference>
<comment type="caution">
    <text evidence="3">The sequence shown here is derived from an EMBL/GenBank/DDBJ whole genome shotgun (WGS) entry which is preliminary data.</text>
</comment>
<dbReference type="PANTHER" id="PTHR35192:SF2">
    <property type="entry name" value="APPLE DOMAIN-CONTAINING PROTEIN"/>
    <property type="match status" value="1"/>
</dbReference>
<evidence type="ECO:0000313" key="3">
    <source>
        <dbReference type="EMBL" id="RSH79066.1"/>
    </source>
</evidence>